<dbReference type="Proteomes" id="UP000640485">
    <property type="component" value="Unassembled WGS sequence"/>
</dbReference>
<gene>
    <name evidence="2" type="ORF">JJJ17_00255</name>
</gene>
<keyword evidence="2" id="KW-0969">Cilium</keyword>
<organism evidence="2 3">
    <name type="scientific">Paracoccus caeni</name>
    <dbReference type="NCBI Taxonomy" id="657651"/>
    <lineage>
        <taxon>Bacteria</taxon>
        <taxon>Pseudomonadati</taxon>
        <taxon>Pseudomonadota</taxon>
        <taxon>Alphaproteobacteria</taxon>
        <taxon>Rhodobacterales</taxon>
        <taxon>Paracoccaceae</taxon>
        <taxon>Paracoccus</taxon>
    </lineage>
</organism>
<evidence type="ECO:0000259" key="1">
    <source>
        <dbReference type="Pfam" id="PF02120"/>
    </source>
</evidence>
<dbReference type="AlphaFoldDB" id="A0A934SCG8"/>
<protein>
    <submittedName>
        <fullName evidence="2">Flagellar hook-length control protein FliK</fullName>
    </submittedName>
</protein>
<dbReference type="Gene3D" id="3.30.750.140">
    <property type="match status" value="1"/>
</dbReference>
<keyword evidence="2" id="KW-0282">Flagellum</keyword>
<keyword evidence="3" id="KW-1185">Reference proteome</keyword>
<keyword evidence="2" id="KW-0966">Cell projection</keyword>
<dbReference type="EMBL" id="JAEPRQ010000001">
    <property type="protein sequence ID" value="MBK4214346.1"/>
    <property type="molecule type" value="Genomic_DNA"/>
</dbReference>
<dbReference type="InterPro" id="IPR038610">
    <property type="entry name" value="FliK-like_C_sf"/>
</dbReference>
<comment type="caution">
    <text evidence="2">The sequence shown here is derived from an EMBL/GenBank/DDBJ whole genome shotgun (WGS) entry which is preliminary data.</text>
</comment>
<dbReference type="CDD" id="cd17470">
    <property type="entry name" value="T3SS_Flik_C"/>
    <property type="match status" value="1"/>
</dbReference>
<dbReference type="InterPro" id="IPR021136">
    <property type="entry name" value="Flagellar_hook_control-like_C"/>
</dbReference>
<evidence type="ECO:0000313" key="2">
    <source>
        <dbReference type="EMBL" id="MBK4214346.1"/>
    </source>
</evidence>
<sequence>MDMMHGLNLGKVTEVKVETAVRVAAVLPDMLQVLQVLEDAPVFEASLGESATDRVDSVAQPMEVSCAPETITEVVGARDECVPDEDVPTLEANDDRAWLTDPAAASVALEAIIGGWTGICSITASPNKSEVLRIATAPAARPASVQSSENSDGEIEILPTSTDIETVGGEPLVNAKHPAKPAAEIDTGDAENPAILALDPESPNNPREVNSIDAGLEGDWPPNISHAGSVHRPLVSSDILLRPTNLLTSAKLRHITDTVVLMKDEMVEITLAPEEIGRVRMVLSQRDHSPHLMIWAERPEVLEQLRRSATDLLQSFHEAGIENASFEFRDNSPGNGEGSWPEANGEIAMVDPIGPEILQYSAGMIGVAAGARRLDIRM</sequence>
<accession>A0A934SCG8</accession>
<evidence type="ECO:0000313" key="3">
    <source>
        <dbReference type="Proteomes" id="UP000640485"/>
    </source>
</evidence>
<dbReference type="Pfam" id="PF02120">
    <property type="entry name" value="Flg_hook"/>
    <property type="match status" value="1"/>
</dbReference>
<proteinExistence type="predicted"/>
<name>A0A934SCG8_9RHOB</name>
<reference evidence="2" key="1">
    <citation type="submission" date="2021-01" db="EMBL/GenBank/DDBJ databases">
        <title>Paracoccus amoyensis sp. nov., isolated from the surface seawater along the coast of Xiamen Island, China.</title>
        <authorList>
            <person name="Lyu L."/>
        </authorList>
    </citation>
    <scope>NUCLEOTIDE SEQUENCE</scope>
    <source>
        <strain evidence="2">MJ17</strain>
    </source>
</reference>
<feature type="domain" description="Flagellar hook-length control protein-like C-terminal" evidence="1">
    <location>
        <begin position="267"/>
        <end position="335"/>
    </location>
</feature>